<evidence type="ECO:0000313" key="2">
    <source>
        <dbReference type="Proteomes" id="UP000317171"/>
    </source>
</evidence>
<name>A0A517RL91_9PLAN</name>
<dbReference type="Proteomes" id="UP000317171">
    <property type="component" value="Chromosome"/>
</dbReference>
<sequence>MWPPAALELPTRKARQNILNAANPERVGAR</sequence>
<evidence type="ECO:0000313" key="1">
    <source>
        <dbReference type="EMBL" id="QDT44656.1"/>
    </source>
</evidence>
<proteinExistence type="predicted"/>
<protein>
    <submittedName>
        <fullName evidence="1">Uncharacterized protein</fullName>
    </submittedName>
</protein>
<gene>
    <name evidence="1" type="ORF">Pan241w_47700</name>
</gene>
<dbReference type="AlphaFoldDB" id="A0A517RL91"/>
<reference evidence="1 2" key="1">
    <citation type="submission" date="2019-02" db="EMBL/GenBank/DDBJ databases">
        <title>Deep-cultivation of Planctomycetes and their phenomic and genomic characterization uncovers novel biology.</title>
        <authorList>
            <person name="Wiegand S."/>
            <person name="Jogler M."/>
            <person name="Boedeker C."/>
            <person name="Pinto D."/>
            <person name="Vollmers J."/>
            <person name="Rivas-Marin E."/>
            <person name="Kohn T."/>
            <person name="Peeters S.H."/>
            <person name="Heuer A."/>
            <person name="Rast P."/>
            <person name="Oberbeckmann S."/>
            <person name="Bunk B."/>
            <person name="Jeske O."/>
            <person name="Meyerdierks A."/>
            <person name="Storesund J.E."/>
            <person name="Kallscheuer N."/>
            <person name="Luecker S."/>
            <person name="Lage O.M."/>
            <person name="Pohl T."/>
            <person name="Merkel B.J."/>
            <person name="Hornburger P."/>
            <person name="Mueller R.-W."/>
            <person name="Bruemmer F."/>
            <person name="Labrenz M."/>
            <person name="Spormann A.M."/>
            <person name="Op den Camp H."/>
            <person name="Overmann J."/>
            <person name="Amann R."/>
            <person name="Jetten M.S.M."/>
            <person name="Mascher T."/>
            <person name="Medema M.H."/>
            <person name="Devos D.P."/>
            <person name="Kaster A.-K."/>
            <person name="Ovreas L."/>
            <person name="Rohde M."/>
            <person name="Galperin M.Y."/>
            <person name="Jogler C."/>
        </authorList>
    </citation>
    <scope>NUCLEOTIDE SEQUENCE [LARGE SCALE GENOMIC DNA]</scope>
    <source>
        <strain evidence="1 2">Pan241w</strain>
    </source>
</reference>
<dbReference type="EMBL" id="CP036269">
    <property type="protein sequence ID" value="QDT44656.1"/>
    <property type="molecule type" value="Genomic_DNA"/>
</dbReference>
<accession>A0A517RL91</accession>
<organism evidence="1 2">
    <name type="scientific">Gimesia alba</name>
    <dbReference type="NCBI Taxonomy" id="2527973"/>
    <lineage>
        <taxon>Bacteria</taxon>
        <taxon>Pseudomonadati</taxon>
        <taxon>Planctomycetota</taxon>
        <taxon>Planctomycetia</taxon>
        <taxon>Planctomycetales</taxon>
        <taxon>Planctomycetaceae</taxon>
        <taxon>Gimesia</taxon>
    </lineage>
</organism>
<keyword evidence="2" id="KW-1185">Reference proteome</keyword>
<dbReference type="KEGG" id="gaz:Pan241w_47700"/>